<feature type="region of interest" description="Disordered" evidence="3">
    <location>
        <begin position="1"/>
        <end position="42"/>
    </location>
</feature>
<dbReference type="PANTHER" id="PTHR10155:SF32">
    <property type="entry name" value="LP02169P"/>
    <property type="match status" value="1"/>
</dbReference>
<accession>A0A6A0GUL5</accession>
<dbReference type="InterPro" id="IPR036860">
    <property type="entry name" value="SH2_dom_sf"/>
</dbReference>
<proteinExistence type="predicted"/>
<reference evidence="5" key="2">
    <citation type="journal article" date="2018" name="Environ. Sci. Technol.">
        <title>The Toxicogenome of Hyalella azteca: A Model for Sediment Ecotoxicology and Evolutionary Toxicology.</title>
        <authorList>
            <person name="Poynton H.C."/>
            <person name="Hasenbein S."/>
            <person name="Benoit J.B."/>
            <person name="Sepulveda M.S."/>
            <person name="Poelchau M.F."/>
            <person name="Hughes D.S.T."/>
            <person name="Murali S.C."/>
            <person name="Chen S."/>
            <person name="Glastad K.M."/>
            <person name="Goodisman M.A.D."/>
            <person name="Werren J.H."/>
            <person name="Vineis J.H."/>
            <person name="Bowen J.L."/>
            <person name="Friedrich M."/>
            <person name="Jones J."/>
            <person name="Robertson H.M."/>
            <person name="Feyereisen R."/>
            <person name="Mechler-Hickson A."/>
            <person name="Mathers N."/>
            <person name="Lee C.E."/>
            <person name="Colbourne J.K."/>
            <person name="Biales A."/>
            <person name="Johnston J.S."/>
            <person name="Wellborn G.A."/>
            <person name="Rosendale A.J."/>
            <person name="Cridge A.G."/>
            <person name="Munoz-Torres M.C."/>
            <person name="Bain P.A."/>
            <person name="Manny A.R."/>
            <person name="Major K.M."/>
            <person name="Lambert F.N."/>
            <person name="Vulpe C.D."/>
            <person name="Tuck P."/>
            <person name="Blalock B.J."/>
            <person name="Lin Y.Y."/>
            <person name="Smith M.E."/>
            <person name="Ochoa-Acuna H."/>
            <person name="Chen M.M."/>
            <person name="Childers C.P."/>
            <person name="Qu J."/>
            <person name="Dugan S."/>
            <person name="Lee S.L."/>
            <person name="Chao H."/>
            <person name="Dinh H."/>
            <person name="Han Y."/>
            <person name="Doddapaneni H."/>
            <person name="Worley K.C."/>
            <person name="Muzny D.M."/>
            <person name="Gibbs R.A."/>
            <person name="Richards S."/>
        </authorList>
    </citation>
    <scope>NUCLEOTIDE SEQUENCE</scope>
    <source>
        <strain evidence="5">HAZT.00-mixed</strain>
        <tissue evidence="5">Whole organism</tissue>
    </source>
</reference>
<reference evidence="5" key="1">
    <citation type="submission" date="2014-08" db="EMBL/GenBank/DDBJ databases">
        <authorList>
            <person name="Murali S."/>
            <person name="Richards S."/>
            <person name="Bandaranaike D."/>
            <person name="Bellair M."/>
            <person name="Blankenburg K."/>
            <person name="Chao H."/>
            <person name="Dinh H."/>
            <person name="Doddapaneni H."/>
            <person name="Dugan-Rocha S."/>
            <person name="Elkadiri S."/>
            <person name="Gnanaolivu R."/>
            <person name="Hughes D."/>
            <person name="Lee S."/>
            <person name="Li M."/>
            <person name="Ming W."/>
            <person name="Munidasa M."/>
            <person name="Muniz J."/>
            <person name="Nguyen L."/>
            <person name="Osuji N."/>
            <person name="Pu L.-L."/>
            <person name="Puazo M."/>
            <person name="Skinner E."/>
            <person name="Qu C."/>
            <person name="Quiroz J."/>
            <person name="Raj R."/>
            <person name="Weissenberger G."/>
            <person name="Xin Y."/>
            <person name="Zou X."/>
            <person name="Han Y."/>
            <person name="Worley K."/>
            <person name="Muzny D."/>
            <person name="Gibbs R."/>
        </authorList>
    </citation>
    <scope>NUCLEOTIDE SEQUENCE</scope>
    <source>
        <strain evidence="5">HAZT.00-mixed</strain>
        <tissue evidence="5">Whole organism</tissue>
    </source>
</reference>
<feature type="compositionally biased region" description="Low complexity" evidence="3">
    <location>
        <begin position="25"/>
        <end position="38"/>
    </location>
</feature>
<dbReference type="OrthoDB" id="6270897at2759"/>
<evidence type="ECO:0000256" key="1">
    <source>
        <dbReference type="ARBA" id="ARBA00022999"/>
    </source>
</evidence>
<dbReference type="Gene3D" id="3.30.505.10">
    <property type="entry name" value="SH2 domain"/>
    <property type="match status" value="1"/>
</dbReference>
<evidence type="ECO:0000313" key="5">
    <source>
        <dbReference type="EMBL" id="KAA0189070.1"/>
    </source>
</evidence>
<reference evidence="5" key="3">
    <citation type="submission" date="2019-06" db="EMBL/GenBank/DDBJ databases">
        <authorList>
            <person name="Poynton C."/>
            <person name="Hasenbein S."/>
            <person name="Benoit J.B."/>
            <person name="Sepulveda M.S."/>
            <person name="Poelchau M.F."/>
            <person name="Murali S.C."/>
            <person name="Chen S."/>
            <person name="Glastad K.M."/>
            <person name="Werren J.H."/>
            <person name="Vineis J.H."/>
            <person name="Bowen J.L."/>
            <person name="Friedrich M."/>
            <person name="Jones J."/>
            <person name="Robertson H.M."/>
            <person name="Feyereisen R."/>
            <person name="Mechler-Hickson A."/>
            <person name="Mathers N."/>
            <person name="Lee C.E."/>
            <person name="Colbourne J.K."/>
            <person name="Biales A."/>
            <person name="Johnston J.S."/>
            <person name="Wellborn G.A."/>
            <person name="Rosendale A.J."/>
            <person name="Cridge A.G."/>
            <person name="Munoz-Torres M.C."/>
            <person name="Bain P.A."/>
            <person name="Manny A.R."/>
            <person name="Major K.M."/>
            <person name="Lambert F.N."/>
            <person name="Vulpe C.D."/>
            <person name="Tuck P."/>
            <person name="Blalock B.J."/>
            <person name="Lin Y.-Y."/>
            <person name="Smith M.E."/>
            <person name="Ochoa-Acuna H."/>
            <person name="Chen M.-J.M."/>
            <person name="Childers C.P."/>
            <person name="Qu J."/>
            <person name="Dugan S."/>
            <person name="Lee S.L."/>
            <person name="Chao H."/>
            <person name="Dinh H."/>
            <person name="Han Y."/>
            <person name="Doddapaneni H."/>
            <person name="Worley K.C."/>
            <person name="Muzny D.M."/>
            <person name="Gibbs R.A."/>
            <person name="Richards S."/>
        </authorList>
    </citation>
    <scope>NUCLEOTIDE SEQUENCE</scope>
    <source>
        <strain evidence="5">HAZT.00-mixed</strain>
        <tissue evidence="5">Whole organism</tissue>
    </source>
</reference>
<dbReference type="EMBL" id="JQDR03013846">
    <property type="protein sequence ID" value="KAA0189070.1"/>
    <property type="molecule type" value="Genomic_DNA"/>
</dbReference>
<dbReference type="SMART" id="SM00252">
    <property type="entry name" value="SH2"/>
    <property type="match status" value="1"/>
</dbReference>
<dbReference type="InterPro" id="IPR000980">
    <property type="entry name" value="SH2"/>
</dbReference>
<dbReference type="GO" id="GO:0046935">
    <property type="term" value="F:1-phosphatidylinositol-3-kinase regulator activity"/>
    <property type="evidence" value="ECO:0007669"/>
    <property type="project" value="TreeGrafter"/>
</dbReference>
<feature type="domain" description="SH2" evidence="4">
    <location>
        <begin position="54"/>
        <end position="177"/>
    </location>
</feature>
<gene>
    <name evidence="5" type="ORF">HAZT_HAZT007652</name>
</gene>
<dbReference type="PANTHER" id="PTHR10155">
    <property type="entry name" value="PHOSPHATIDYLINOSITOL 3-KINASE REGULATORY SUBUNIT"/>
    <property type="match status" value="1"/>
</dbReference>
<keyword evidence="1 2" id="KW-0727">SH2 domain</keyword>
<dbReference type="GO" id="GO:0005942">
    <property type="term" value="C:phosphatidylinositol 3-kinase complex"/>
    <property type="evidence" value="ECO:0007669"/>
    <property type="project" value="TreeGrafter"/>
</dbReference>
<dbReference type="SUPFAM" id="SSF55550">
    <property type="entry name" value="SH2 domain"/>
    <property type="match status" value="1"/>
</dbReference>
<dbReference type="GO" id="GO:0046854">
    <property type="term" value="P:phosphatidylinositol phosphate biosynthetic process"/>
    <property type="evidence" value="ECO:0007669"/>
    <property type="project" value="TreeGrafter"/>
</dbReference>
<feature type="compositionally biased region" description="Basic and acidic residues" evidence="3">
    <location>
        <begin position="10"/>
        <end position="23"/>
    </location>
</feature>
<evidence type="ECO:0000256" key="2">
    <source>
        <dbReference type="PROSITE-ProRule" id="PRU00191"/>
    </source>
</evidence>
<dbReference type="Pfam" id="PF00017">
    <property type="entry name" value="SH2"/>
    <property type="match status" value="1"/>
</dbReference>
<dbReference type="Proteomes" id="UP000711488">
    <property type="component" value="Unassembled WGS sequence"/>
</dbReference>
<protein>
    <recommendedName>
        <fullName evidence="4">SH2 domain-containing protein</fullName>
    </recommendedName>
</protein>
<sequence>DAPVLPYKKATLDTHERVRRDPIGAHSSSQASPEEQAATKSWSQEFSDISKHNWYWGPIKRHEAEEQLSKCSDGVFLVRDSSDDRYLLSLSFRSSGKTFHTRIEHSNGIMSFSLCSWQSALSAGLFSFNPVPEHRGYPTLAELIDSCVASSNAGVFCYSKARNSNNPGFPVRLCTPLSRATQVLYQFHYGYGTLPFIKLFPLKKPS</sequence>
<organism evidence="5">
    <name type="scientific">Hyalella azteca</name>
    <name type="common">Amphipod</name>
    <dbReference type="NCBI Taxonomy" id="294128"/>
    <lineage>
        <taxon>Eukaryota</taxon>
        <taxon>Metazoa</taxon>
        <taxon>Ecdysozoa</taxon>
        <taxon>Arthropoda</taxon>
        <taxon>Crustacea</taxon>
        <taxon>Multicrustacea</taxon>
        <taxon>Malacostraca</taxon>
        <taxon>Eumalacostraca</taxon>
        <taxon>Peracarida</taxon>
        <taxon>Amphipoda</taxon>
        <taxon>Senticaudata</taxon>
        <taxon>Talitrida</taxon>
        <taxon>Talitroidea</taxon>
        <taxon>Hyalellidae</taxon>
        <taxon>Hyalella</taxon>
    </lineage>
</organism>
<evidence type="ECO:0000256" key="3">
    <source>
        <dbReference type="SAM" id="MobiDB-lite"/>
    </source>
</evidence>
<name>A0A6A0GUL5_HYAAZ</name>
<dbReference type="PROSITE" id="PS50001">
    <property type="entry name" value="SH2"/>
    <property type="match status" value="1"/>
</dbReference>
<dbReference type="AlphaFoldDB" id="A0A6A0GUL5"/>
<comment type="caution">
    <text evidence="5">The sequence shown here is derived from an EMBL/GenBank/DDBJ whole genome shotgun (WGS) entry which is preliminary data.</text>
</comment>
<feature type="non-terminal residue" evidence="5">
    <location>
        <position position="1"/>
    </location>
</feature>
<evidence type="ECO:0000259" key="4">
    <source>
        <dbReference type="PROSITE" id="PS50001"/>
    </source>
</evidence>